<dbReference type="STRING" id="1157616.A0A1Z5SRA5"/>
<feature type="transmembrane region" description="Helical" evidence="11">
    <location>
        <begin position="353"/>
        <end position="376"/>
    </location>
</feature>
<dbReference type="PANTHER" id="PTHR13117:SF5">
    <property type="entry name" value="PROTEIN RFT1 HOMOLOG"/>
    <property type="match status" value="1"/>
</dbReference>
<feature type="compositionally biased region" description="Polar residues" evidence="10">
    <location>
        <begin position="665"/>
        <end position="674"/>
    </location>
</feature>
<dbReference type="Proteomes" id="UP000194280">
    <property type="component" value="Unassembled WGS sequence"/>
</dbReference>
<keyword evidence="6 11" id="KW-1133">Transmembrane helix</keyword>
<evidence type="ECO:0000259" key="12">
    <source>
        <dbReference type="Pfam" id="PF06544"/>
    </source>
</evidence>
<keyword evidence="15" id="KW-1185">Reference proteome</keyword>
<protein>
    <recommendedName>
        <fullName evidence="8">Man(5)GlcNAc(2)-PP-dolichol translocation protein RFT1</fullName>
    </recommendedName>
</protein>
<evidence type="ECO:0000256" key="9">
    <source>
        <dbReference type="ARBA" id="ARBA00045912"/>
    </source>
</evidence>
<evidence type="ECO:0000256" key="11">
    <source>
        <dbReference type="SAM" id="Phobius"/>
    </source>
</evidence>
<comment type="caution">
    <text evidence="14">The sequence shown here is derived from an EMBL/GenBank/DDBJ whole genome shotgun (WGS) entry which is preliminary data.</text>
</comment>
<feature type="domain" description="Pre-mRNA-splicing factor 3" evidence="13">
    <location>
        <begin position="699"/>
        <end position="898"/>
    </location>
</feature>
<evidence type="ECO:0000256" key="7">
    <source>
        <dbReference type="ARBA" id="ARBA00023136"/>
    </source>
</evidence>
<organism evidence="14 15">
    <name type="scientific">Hortaea werneckii EXF-2000</name>
    <dbReference type="NCBI Taxonomy" id="1157616"/>
    <lineage>
        <taxon>Eukaryota</taxon>
        <taxon>Fungi</taxon>
        <taxon>Dikarya</taxon>
        <taxon>Ascomycota</taxon>
        <taxon>Pezizomycotina</taxon>
        <taxon>Dothideomycetes</taxon>
        <taxon>Dothideomycetidae</taxon>
        <taxon>Mycosphaerellales</taxon>
        <taxon>Teratosphaeriaceae</taxon>
        <taxon>Hortaea</taxon>
    </lineage>
</organism>
<keyword evidence="4 11" id="KW-0812">Transmembrane</keyword>
<feature type="transmembrane region" description="Helical" evidence="11">
    <location>
        <begin position="315"/>
        <end position="341"/>
    </location>
</feature>
<evidence type="ECO:0000256" key="1">
    <source>
        <dbReference type="ARBA" id="ARBA00004477"/>
    </source>
</evidence>
<dbReference type="VEuPathDB" id="FungiDB:BTJ68_13112"/>
<comment type="function">
    <text evidence="9">Intramembrane glycolipid transporter that operates in the biosynthetic pathway of dolichol-linked oligosaccharides, the glycan precursors employed in protein asparagine (N)-glycosylation. The sequential addition of sugars to dolichol pyrophosphate produces dolichol-linked oligosaccharides containing fourteen sugars, including two GlcNAcs, nine mannoses and three glucoses. Once assembled, the oligosaccharide is transferred from the lipid to nascent proteins by oligosaccharyltransferases. The assembly of dolichol-linked oligosaccharides begins on the cytosolic side of the endoplasmic reticulum membrane and finishes in its lumen. RFT1 could mediate the translocation of the cytosolically oriented intermediate DolPP-GlcNAc2Man5, produced by ALG11, into the ER lumen where dolichol-linked oligosaccharides assembly continues. However, the intramembrane lipid transporter activity could not be confirmed in vitro.</text>
</comment>
<feature type="transmembrane region" description="Helical" evidence="11">
    <location>
        <begin position="388"/>
        <end position="408"/>
    </location>
</feature>
<dbReference type="CDD" id="cd24162">
    <property type="entry name" value="Prp3_C"/>
    <property type="match status" value="1"/>
</dbReference>
<dbReference type="InterPro" id="IPR013881">
    <property type="entry name" value="Pre-mRNA_splic_Prp3_dom"/>
</dbReference>
<reference evidence="14 15" key="1">
    <citation type="submission" date="2017-01" db="EMBL/GenBank/DDBJ databases">
        <title>The recent genome duplication of the halophilic yeast Hortaea werneckii: insights from long-read sequencing.</title>
        <authorList>
            <person name="Sinha S."/>
            <person name="Flibotte S."/>
            <person name="Neira M."/>
            <person name="Lenassi M."/>
            <person name="Gostincar C."/>
            <person name="Stajich J.E."/>
            <person name="Nislow C.E."/>
        </authorList>
    </citation>
    <scope>NUCLEOTIDE SEQUENCE [LARGE SCALE GENOMIC DNA]</scope>
    <source>
        <strain evidence="14 15">EXF-2000</strain>
    </source>
</reference>
<dbReference type="Pfam" id="PF06544">
    <property type="entry name" value="Prp3_C"/>
    <property type="match status" value="1"/>
</dbReference>
<feature type="domain" description="Small nuclear ribonucleoprotein Prp3 C-terminal" evidence="12">
    <location>
        <begin position="922"/>
        <end position="990"/>
    </location>
</feature>
<feature type="compositionally biased region" description="Low complexity" evidence="10">
    <location>
        <begin position="502"/>
        <end position="533"/>
    </location>
</feature>
<evidence type="ECO:0000256" key="5">
    <source>
        <dbReference type="ARBA" id="ARBA00022824"/>
    </source>
</evidence>
<evidence type="ECO:0000256" key="10">
    <source>
        <dbReference type="SAM" id="MobiDB-lite"/>
    </source>
</evidence>
<comment type="similarity">
    <text evidence="3">Belongs to the RFT1 family.</text>
</comment>
<comment type="subcellular location">
    <subcellularLocation>
        <location evidence="1">Endoplasmic reticulum membrane</location>
        <topology evidence="1">Multi-pass membrane protein</topology>
    </subcellularLocation>
</comment>
<dbReference type="AlphaFoldDB" id="A0A1Z5SRA5"/>
<proteinExistence type="inferred from homology"/>
<feature type="region of interest" description="Disordered" evidence="10">
    <location>
        <begin position="461"/>
        <end position="681"/>
    </location>
</feature>
<gene>
    <name evidence="14" type="ORF">BTJ68_13112</name>
</gene>
<evidence type="ECO:0000256" key="4">
    <source>
        <dbReference type="ARBA" id="ARBA00022692"/>
    </source>
</evidence>
<evidence type="ECO:0000259" key="13">
    <source>
        <dbReference type="Pfam" id="PF08572"/>
    </source>
</evidence>
<dbReference type="Pfam" id="PF04506">
    <property type="entry name" value="Rft-1"/>
    <property type="match status" value="1"/>
</dbReference>
<evidence type="ECO:0000256" key="2">
    <source>
        <dbReference type="ARBA" id="ARBA00004922"/>
    </source>
</evidence>
<evidence type="ECO:0000256" key="6">
    <source>
        <dbReference type="ARBA" id="ARBA00022989"/>
    </source>
</evidence>
<name>A0A1Z5SRA5_HORWE</name>
<feature type="transmembrane region" description="Helical" evidence="11">
    <location>
        <begin position="81"/>
        <end position="102"/>
    </location>
</feature>
<comment type="pathway">
    <text evidence="2">Protein modification; protein glycosylation.</text>
</comment>
<dbReference type="InterPro" id="IPR010541">
    <property type="entry name" value="Prp3_C"/>
</dbReference>
<keyword evidence="5" id="KW-0256">Endoplasmic reticulum</keyword>
<dbReference type="GO" id="GO:0034203">
    <property type="term" value="P:glycolipid translocation"/>
    <property type="evidence" value="ECO:0007669"/>
    <property type="project" value="TreeGrafter"/>
</dbReference>
<evidence type="ECO:0000256" key="8">
    <source>
        <dbReference type="ARBA" id="ARBA00044793"/>
    </source>
</evidence>
<dbReference type="InParanoid" id="A0A1Z5SRA5"/>
<dbReference type="FunCoup" id="A0A1Z5SRA5">
    <property type="interactions" value="1270"/>
</dbReference>
<dbReference type="GO" id="GO:0006488">
    <property type="term" value="P:dolichol-linked oligosaccharide biosynthetic process"/>
    <property type="evidence" value="ECO:0007669"/>
    <property type="project" value="InterPro"/>
</dbReference>
<dbReference type="GO" id="GO:0005789">
    <property type="term" value="C:endoplasmic reticulum membrane"/>
    <property type="evidence" value="ECO:0007669"/>
    <property type="project" value="UniProtKB-SubCell"/>
</dbReference>
<feature type="compositionally biased region" description="Basic residues" evidence="10">
    <location>
        <begin position="1008"/>
        <end position="1020"/>
    </location>
</feature>
<accession>A0A1Z5SRA5</accession>
<keyword evidence="7 11" id="KW-0472">Membrane</keyword>
<feature type="compositionally biased region" description="Low complexity" evidence="10">
    <location>
        <begin position="993"/>
        <end position="1007"/>
    </location>
</feature>
<evidence type="ECO:0000313" key="15">
    <source>
        <dbReference type="Proteomes" id="UP000194280"/>
    </source>
</evidence>
<dbReference type="InterPro" id="IPR007594">
    <property type="entry name" value="RFT1"/>
</dbReference>
<dbReference type="EMBL" id="MUNK01000308">
    <property type="protein sequence ID" value="OTA23258.1"/>
    <property type="molecule type" value="Genomic_DNA"/>
</dbReference>
<sequence>MTDDAVSASAKGATFMVLLQIGSRAVTFALNQILLRFLSPQLLGVAVQLELYIISTLYFSRECLRIATQRRSDGGVQAAINLSYLAVAAGLPIGALLAQMYLSTSHADVPYLTTALRINESTIMVELLSEPGFVAVQQKMLYKTRAAAEASAVVMKTLATASLVFWSRYRSIDLGVLPFAAGELAYSSTLTVVYLWQTSSLARSTGFSLSPRKMESSASLYLQTGIKWLLTEGDKLLVSAFATLEDQGMYAVSANYGGLIARMLFRPIEDSCRNLFANLCATPNDQDQANKNKKEKGEKTANNIRRAADILHNVLRVYGIASLLAFAIGPTAAPLLLQLVAGSRWTDSGAGEVLATYCYCIPLLAINGVSEAFVSATASTKELQKQSIWMGAFSAGFALSAYIFLRVLEMGAKGLVLANCVNMALRIIFNLSFATEFFRRNDVEFKLLELLPNVFAVGRPLPSDGDDSDSKRIRSNDGSPAPPPPANGASMSDLERKKQDAAARMAAVKAKLAASKPNGSTASPAPPAMAAATPPTPPPAAPAAAPPSNDVEARKAEAARKIAEMKAKMAAKRGGGDQQPGSTPTPPMSESQQRVAEAKARAQQIAAQARDRSRTESPAVPTPPPRQDTGRTARGGLGIGLHPSLMGDLNAPSTTVGKGPRGPKFSTTKGNQQLEAPKINPYLADADNEEATRFDDNIYDPSLAVSKGGGRKTKQLVFNEKGKFMAQANALRQQARLEEMKARIAAETRKTEIEEASDRSFLVPAPPEVEWWDEGLVNSDGSEKIDAEDSIITALVQHPVILQAPQEKFQPAPKPLMLTPIEQKKLRRQRRMADMKEEQAKIRLGLVEPPPPKVKKSNMMRVLGEQAVKDPTAVEARVNREIAQRATDHEKANKDRQLSKEQRVEKLKTQQAADEGKGVKIAIFRVDNLSSGKHRYQIDINAKQNALTGMVVLHPEMNLIIVEGGSHSINNYKKLLLNRVKWSENTLPLSNNTSTPTTFAGTTTARPKAPRARAIRRRNG</sequence>
<evidence type="ECO:0000256" key="3">
    <source>
        <dbReference type="ARBA" id="ARBA00010288"/>
    </source>
</evidence>
<evidence type="ECO:0000313" key="14">
    <source>
        <dbReference type="EMBL" id="OTA23258.1"/>
    </source>
</evidence>
<feature type="region of interest" description="Disordered" evidence="10">
    <location>
        <begin position="884"/>
        <end position="912"/>
    </location>
</feature>
<feature type="transmembrane region" description="Helical" evidence="11">
    <location>
        <begin position="41"/>
        <end position="60"/>
    </location>
</feature>
<dbReference type="Pfam" id="PF08572">
    <property type="entry name" value="PRP3"/>
    <property type="match status" value="1"/>
</dbReference>
<feature type="compositionally biased region" description="Pro residues" evidence="10">
    <location>
        <begin position="534"/>
        <end position="545"/>
    </location>
</feature>
<feature type="compositionally biased region" description="Basic and acidic residues" evidence="10">
    <location>
        <begin position="551"/>
        <end position="567"/>
    </location>
</feature>
<feature type="region of interest" description="Disordered" evidence="10">
    <location>
        <begin position="988"/>
        <end position="1020"/>
    </location>
</feature>
<dbReference type="PANTHER" id="PTHR13117">
    <property type="entry name" value="ENDOPLASMIC RETICULUM MULTISPAN TRANSMEMBRANE PROTEIN-RELATED"/>
    <property type="match status" value="1"/>
</dbReference>
<feature type="transmembrane region" description="Helical" evidence="11">
    <location>
        <begin position="176"/>
        <end position="196"/>
    </location>
</feature>